<feature type="compositionally biased region" description="Polar residues" evidence="1">
    <location>
        <begin position="1"/>
        <end position="15"/>
    </location>
</feature>
<dbReference type="Proteomes" id="UP000640614">
    <property type="component" value="Unassembled WGS sequence"/>
</dbReference>
<dbReference type="InterPro" id="IPR044929">
    <property type="entry name" value="DNA/RNA_non-sp_Endonuclease_sf"/>
</dbReference>
<evidence type="ECO:0000256" key="1">
    <source>
        <dbReference type="SAM" id="MobiDB-lite"/>
    </source>
</evidence>
<feature type="region of interest" description="Disordered" evidence="1">
    <location>
        <begin position="1"/>
        <end position="25"/>
    </location>
</feature>
<evidence type="ECO:0000259" key="2">
    <source>
        <dbReference type="Pfam" id="PF13699"/>
    </source>
</evidence>
<gene>
    <name evidence="4" type="ORF">C4F50_16395</name>
</gene>
<reference evidence="4 5" key="1">
    <citation type="submission" date="2018-07" db="EMBL/GenBank/DDBJ databases">
        <title>Genome assembly of strain KB82.</title>
        <authorList>
            <person name="Kukolya J."/>
            <person name="Horvath B."/>
            <person name="Nagy I."/>
            <person name="Toth A."/>
        </authorList>
    </citation>
    <scope>NUCLEOTIDE SEQUENCE [LARGE SCALE GENOMIC DNA]</scope>
    <source>
        <strain evidence="4 5">Kb82</strain>
    </source>
</reference>
<comment type="caution">
    <text evidence="4">The sequence shown here is derived from an EMBL/GenBank/DDBJ whole genome shotgun (WGS) entry which is preliminary data.</text>
</comment>
<dbReference type="EMBL" id="PRDM01000003">
    <property type="protein sequence ID" value="MBE8726503.1"/>
    <property type="molecule type" value="Genomic_DNA"/>
</dbReference>
<evidence type="ECO:0000313" key="4">
    <source>
        <dbReference type="EMBL" id="MBE8726503.1"/>
    </source>
</evidence>
<dbReference type="Gene3D" id="3.40.570.10">
    <property type="entry name" value="Extracellular Endonuclease, subunit A"/>
    <property type="match status" value="1"/>
</dbReference>
<organism evidence="4 5">
    <name type="scientific">Flavobacterium hungaricum</name>
    <dbReference type="NCBI Taxonomy" id="2082725"/>
    <lineage>
        <taxon>Bacteria</taxon>
        <taxon>Pseudomonadati</taxon>
        <taxon>Bacteroidota</taxon>
        <taxon>Flavobacteriia</taxon>
        <taxon>Flavobacteriales</taxon>
        <taxon>Flavobacteriaceae</taxon>
        <taxon>Flavobacterium</taxon>
    </lineage>
</organism>
<keyword evidence="5" id="KW-1185">Reference proteome</keyword>
<protein>
    <submittedName>
        <fullName evidence="4">DUF4157 domain-containing protein</fullName>
    </submittedName>
</protein>
<dbReference type="InterPro" id="IPR044927">
    <property type="entry name" value="Endonuclea_NS_2"/>
</dbReference>
<name>A0ABR9TMD9_9FLAO</name>
<feature type="domain" description="Type VII secretion system protein EssD-like" evidence="3">
    <location>
        <begin position="1216"/>
        <end position="1291"/>
    </location>
</feature>
<dbReference type="Pfam" id="PF13930">
    <property type="entry name" value="Endonuclea_NS_2"/>
    <property type="match status" value="1"/>
</dbReference>
<dbReference type="RefSeq" id="WP_228012054.1">
    <property type="nucleotide sequence ID" value="NZ_PRDM01000003.1"/>
</dbReference>
<feature type="compositionally biased region" description="Basic and acidic residues" evidence="1">
    <location>
        <begin position="160"/>
        <end position="183"/>
    </location>
</feature>
<proteinExistence type="predicted"/>
<evidence type="ECO:0000313" key="5">
    <source>
        <dbReference type="Proteomes" id="UP000640614"/>
    </source>
</evidence>
<feature type="region of interest" description="Disordered" evidence="1">
    <location>
        <begin position="154"/>
        <end position="217"/>
    </location>
</feature>
<dbReference type="InterPro" id="IPR025295">
    <property type="entry name" value="eCIS_core_dom"/>
</dbReference>
<feature type="domain" description="eCIS core" evidence="2">
    <location>
        <begin position="212"/>
        <end position="288"/>
    </location>
</feature>
<feature type="compositionally biased region" description="Low complexity" evidence="1">
    <location>
        <begin position="197"/>
        <end position="206"/>
    </location>
</feature>
<dbReference type="Pfam" id="PF13699">
    <property type="entry name" value="eCIS_core"/>
    <property type="match status" value="1"/>
</dbReference>
<sequence length="1423" mass="156633">MSVLTKKTNSNPSHSASHHDKGKESFFGVQAKLNIGKSNDKYEAEADKVADQVVTNKQTTNPDAFFSPSPVVQKKLAGNVQKQEEQNKAIQRKTANQTITPVVQLKEELIQNKLDSRTTEKREINPDFAASKTLIQKKEVQKIETASRKISSFKPLIQNKGEEENLQQKKEEDKQAKDDEKQIQKSAAGDANPSDTSNLESNLNSSKGGGSPLSGKVKTEMETGIGADFSNVRIHNDSNAVQMNKQLGAQAFATGNNIYFNEGKYNPNSQSGKHLLAHELTHTVQQGAAIRKKPDSISPAPEMIQGSLLSFAIPDFIKDNVRHIPGYTLLTVVAGYDPLNDVNVQRNAVNLIEGFMGLVPFGTVLFDKLQEYGIIDRVFDWVSNRLSEVGLSMDALLQLVKDAWDESSISTFIDVVRTKFNTLVGRVTSFAASLVDQIITWIKEALIEVAEPLLAENKAYSLLKKIIKYDPLRDKEVSATTVEILEDFLILIDKQTELEQMREKGTLQKTADWLDTQVGTFNSLLGELRGLITAAWDSIQPSNLANIDANLTALASNAGAFLQRVWDFASGVALKVLELVKDSLLGYLSAQAATVRGYSLIKVIIGRDPFTNETVERSVPNLIRGFMSLMDGGEEQYAQMVESGAIARITGEIEAAVATLNMTPEAIIQLFTDLWNSFTINDLINPLDAFTRIIEKFGEPIGRLIAFVAEIVRIVIIAILEIMNFPFDLIGNIITRALEAIDDIKKDPIGFLKNILRALKQGFIQFFDNIVTHLINGVTGWLMSELKDANIPVLTDFSLQGVITWVMEVLNISMEKIWEKLAAHPRIGPARVARIRSMINTLEGIWTFIKDVQERGMAAIWDKIQEQLSNLWNTVLDAVKNFVMERIVNRITARLLSMLDPTGIMAVINGAMAFFNAIQSFIKYLREMLEVVNSFVNGVADLARGNVATAANYLERTMGQAMPVVIGFLANQVGLTGIGARIGEMIISVQQMVDEALTWLVNKAVDTGMALLDRVMAMGASARDAIFGWLGFNTPVTFSNGENHTIKIEEQNGTRIINIYSQRQRLEDFLNAKQTETQKTPDSPEKTEKLTKISNARQNYNAANVLVGQLYALENATPATPAVTKQAKERELKDKLKLIKDDLQSLGLAPGQNAITTNFQVAGTANGRPTLVKADPLTTLPGNTVGSPPGRGANFPPGWDHLTLLDRASLIDIRSWNRMHLIADRLHGPGNNPNNLVPADNKVNTPAAQIEQRALNKLRDPANADKVLKYETKVDYHPAPMQNFPSSIIIEWQQCSVTPAGQTTPIGSVDRWASGLINPPPSLTGAGSSGPTILDLRNASITEFTEVFGRGIGRRLQLAYSRRFLSHLPYSQSSLNTVYGILAAEGTNSMRYSSDAATSDFALLTSKNGTTITIGTTTYTIQI</sequence>
<accession>A0ABR9TMD9</accession>
<evidence type="ECO:0000259" key="3">
    <source>
        <dbReference type="Pfam" id="PF13930"/>
    </source>
</evidence>